<sequence length="238" mass="27021">MADLINLEHFRLHIFDLDDTLIQTRKSYYTAQEFAVDELFDKLGLSDKQAAYEELHWFSKVIGSINPLVYMGAFLKNRGFESNENLAFMVRSYREAYWSVLKLYPGALEFLTTLEEGGFELALVSNGKSSTQLKKLREIGLENFFAPQSRLISGDFEPIHQKPSPYLIELAMSIHGALPEETIYYGNTMEDVIAANLAGATSLLFGPLEIDPKTPKVAHPHHKYAQWPILQGPLKLQH</sequence>
<name>A0A1F6GAI4_9PROT</name>
<comment type="similarity">
    <text evidence="3">Belongs to the HAD-like hydrolase superfamily. CbbY/CbbZ/Gph/YieH family.</text>
</comment>
<comment type="caution">
    <text evidence="5">The sequence shown here is derived from an EMBL/GenBank/DDBJ whole genome shotgun (WGS) entry which is preliminary data.</text>
</comment>
<dbReference type="SFLD" id="SFLDG01129">
    <property type="entry name" value="C1.5:_HAD__Beta-PGM__Phosphata"/>
    <property type="match status" value="1"/>
</dbReference>
<dbReference type="STRING" id="1817772.A2527_08125"/>
<organism evidence="5 6">
    <name type="scientific">Candidatus Lambdaproteobacteria bacterium RIFOXYD2_FULL_50_16</name>
    <dbReference type="NCBI Taxonomy" id="1817772"/>
    <lineage>
        <taxon>Bacteria</taxon>
        <taxon>Pseudomonadati</taxon>
        <taxon>Pseudomonadota</taxon>
        <taxon>Candidatus Lambdaproteobacteria</taxon>
    </lineage>
</organism>
<evidence type="ECO:0000256" key="1">
    <source>
        <dbReference type="ARBA" id="ARBA00000830"/>
    </source>
</evidence>
<dbReference type="GO" id="GO:0006281">
    <property type="term" value="P:DNA repair"/>
    <property type="evidence" value="ECO:0007669"/>
    <property type="project" value="TreeGrafter"/>
</dbReference>
<dbReference type="SFLD" id="SFLDS00003">
    <property type="entry name" value="Haloacid_Dehalogenase"/>
    <property type="match status" value="1"/>
</dbReference>
<comment type="pathway">
    <text evidence="2">Organic acid metabolism; glycolate biosynthesis; glycolate from 2-phosphoglycolate: step 1/1.</text>
</comment>
<dbReference type="Gene3D" id="3.40.50.1000">
    <property type="entry name" value="HAD superfamily/HAD-like"/>
    <property type="match status" value="1"/>
</dbReference>
<dbReference type="InterPro" id="IPR041492">
    <property type="entry name" value="HAD_2"/>
</dbReference>
<dbReference type="Pfam" id="PF13419">
    <property type="entry name" value="HAD_2"/>
    <property type="match status" value="1"/>
</dbReference>
<evidence type="ECO:0000256" key="4">
    <source>
        <dbReference type="ARBA" id="ARBA00013078"/>
    </source>
</evidence>
<dbReference type="InterPro" id="IPR050155">
    <property type="entry name" value="HAD-like_hydrolase_sf"/>
</dbReference>
<evidence type="ECO:0000256" key="3">
    <source>
        <dbReference type="ARBA" id="ARBA00006171"/>
    </source>
</evidence>
<dbReference type="InterPro" id="IPR023214">
    <property type="entry name" value="HAD_sf"/>
</dbReference>
<dbReference type="Gene3D" id="1.10.150.520">
    <property type="match status" value="1"/>
</dbReference>
<dbReference type="EMBL" id="MFNE01000026">
    <property type="protein sequence ID" value="OGG95128.1"/>
    <property type="molecule type" value="Genomic_DNA"/>
</dbReference>
<accession>A0A1F6GAI4</accession>
<dbReference type="GO" id="GO:0008967">
    <property type="term" value="F:phosphoglycolate phosphatase activity"/>
    <property type="evidence" value="ECO:0007669"/>
    <property type="project" value="UniProtKB-EC"/>
</dbReference>
<dbReference type="InterPro" id="IPR036412">
    <property type="entry name" value="HAD-like_sf"/>
</dbReference>
<reference evidence="5 6" key="1">
    <citation type="journal article" date="2016" name="Nat. Commun.">
        <title>Thousands of microbial genomes shed light on interconnected biogeochemical processes in an aquifer system.</title>
        <authorList>
            <person name="Anantharaman K."/>
            <person name="Brown C.T."/>
            <person name="Hug L.A."/>
            <person name="Sharon I."/>
            <person name="Castelle C.J."/>
            <person name="Probst A.J."/>
            <person name="Thomas B.C."/>
            <person name="Singh A."/>
            <person name="Wilkins M.J."/>
            <person name="Karaoz U."/>
            <person name="Brodie E.L."/>
            <person name="Williams K.H."/>
            <person name="Hubbard S.S."/>
            <person name="Banfield J.F."/>
        </authorList>
    </citation>
    <scope>NUCLEOTIDE SEQUENCE [LARGE SCALE GENOMIC DNA]</scope>
</reference>
<protein>
    <recommendedName>
        <fullName evidence="4">phosphoglycolate phosphatase</fullName>
        <ecNumber evidence="4">3.1.3.18</ecNumber>
    </recommendedName>
</protein>
<evidence type="ECO:0000256" key="2">
    <source>
        <dbReference type="ARBA" id="ARBA00004818"/>
    </source>
</evidence>
<dbReference type="PANTHER" id="PTHR43434:SF1">
    <property type="entry name" value="PHOSPHOGLYCOLATE PHOSPHATASE"/>
    <property type="match status" value="1"/>
</dbReference>
<gene>
    <name evidence="5" type="ORF">A2527_08125</name>
</gene>
<proteinExistence type="inferred from homology"/>
<comment type="catalytic activity">
    <reaction evidence="1">
        <text>2-phosphoglycolate + H2O = glycolate + phosphate</text>
        <dbReference type="Rhea" id="RHEA:14369"/>
        <dbReference type="ChEBI" id="CHEBI:15377"/>
        <dbReference type="ChEBI" id="CHEBI:29805"/>
        <dbReference type="ChEBI" id="CHEBI:43474"/>
        <dbReference type="ChEBI" id="CHEBI:58033"/>
        <dbReference type="EC" id="3.1.3.18"/>
    </reaction>
</comment>
<dbReference type="GO" id="GO:0005829">
    <property type="term" value="C:cytosol"/>
    <property type="evidence" value="ECO:0007669"/>
    <property type="project" value="TreeGrafter"/>
</dbReference>
<dbReference type="EC" id="3.1.3.18" evidence="4"/>
<dbReference type="PANTHER" id="PTHR43434">
    <property type="entry name" value="PHOSPHOGLYCOLATE PHOSPHATASE"/>
    <property type="match status" value="1"/>
</dbReference>
<dbReference type="SUPFAM" id="SSF56784">
    <property type="entry name" value="HAD-like"/>
    <property type="match status" value="1"/>
</dbReference>
<evidence type="ECO:0000313" key="6">
    <source>
        <dbReference type="Proteomes" id="UP000178449"/>
    </source>
</evidence>
<dbReference type="AlphaFoldDB" id="A0A1F6GAI4"/>
<evidence type="ECO:0000313" key="5">
    <source>
        <dbReference type="EMBL" id="OGG95128.1"/>
    </source>
</evidence>
<dbReference type="Proteomes" id="UP000178449">
    <property type="component" value="Unassembled WGS sequence"/>
</dbReference>